<gene>
    <name evidence="2" type="ORF">HZF10_15540</name>
</gene>
<dbReference type="PANTHER" id="PTHR21666:SF270">
    <property type="entry name" value="MUREIN HYDROLASE ACTIVATOR ENVC"/>
    <property type="match status" value="1"/>
</dbReference>
<comment type="caution">
    <text evidence="2">The sequence shown here is derived from an EMBL/GenBank/DDBJ whole genome shotgun (WGS) entry which is preliminary data.</text>
</comment>
<feature type="domain" description="M23ase beta-sheet core" evidence="1">
    <location>
        <begin position="91"/>
        <end position="189"/>
    </location>
</feature>
<keyword evidence="3" id="KW-1185">Reference proteome</keyword>
<dbReference type="EMBL" id="JACBJI010000007">
    <property type="protein sequence ID" value="NYA72343.1"/>
    <property type="molecule type" value="Genomic_DNA"/>
</dbReference>
<evidence type="ECO:0000313" key="3">
    <source>
        <dbReference type="Proteomes" id="UP000535020"/>
    </source>
</evidence>
<dbReference type="GO" id="GO:0004222">
    <property type="term" value="F:metalloendopeptidase activity"/>
    <property type="evidence" value="ECO:0007669"/>
    <property type="project" value="TreeGrafter"/>
</dbReference>
<sequence>MELTEILKKQNGVYVIDKSIPYSKYTALDLSPSNTEINAELVSDSSDFDAYIGNHLAKNNALAAFGGYNEKRQLYKRSELFKDDDEEERDIHIGIDIWTETETPVLAALDGKVHSFEYNVGQGNYGPTIILEHDIDGKVFYTLYGHLSVESIEDIEIGDVFKKGQEIAFLGDASVNGDYPPHLHFQIIEDLEDNFGDYPGVCNENDLDFYLKNCPDPDLLLKIKHTT</sequence>
<organism evidence="2 3">
    <name type="scientific">Flavobacterium agri</name>
    <dbReference type="NCBI Taxonomy" id="2743471"/>
    <lineage>
        <taxon>Bacteria</taxon>
        <taxon>Pseudomonadati</taxon>
        <taxon>Bacteroidota</taxon>
        <taxon>Flavobacteriia</taxon>
        <taxon>Flavobacteriales</taxon>
        <taxon>Flavobacteriaceae</taxon>
        <taxon>Flavobacterium</taxon>
    </lineage>
</organism>
<protein>
    <submittedName>
        <fullName evidence="2">Peptidoglycan DD-metalloendopeptidase family protein</fullName>
    </submittedName>
</protein>
<dbReference type="InterPro" id="IPR050570">
    <property type="entry name" value="Cell_wall_metabolism_enzyme"/>
</dbReference>
<dbReference type="AlphaFoldDB" id="A0A7Y8Y5L1"/>
<accession>A0A7Y8Y5L1</accession>
<proteinExistence type="predicted"/>
<dbReference type="InterPro" id="IPR011055">
    <property type="entry name" value="Dup_hybrid_motif"/>
</dbReference>
<dbReference type="Proteomes" id="UP000535020">
    <property type="component" value="Unassembled WGS sequence"/>
</dbReference>
<dbReference type="Pfam" id="PF01551">
    <property type="entry name" value="Peptidase_M23"/>
    <property type="match status" value="1"/>
</dbReference>
<dbReference type="SUPFAM" id="SSF51261">
    <property type="entry name" value="Duplicated hybrid motif"/>
    <property type="match status" value="1"/>
</dbReference>
<dbReference type="PANTHER" id="PTHR21666">
    <property type="entry name" value="PEPTIDASE-RELATED"/>
    <property type="match status" value="1"/>
</dbReference>
<evidence type="ECO:0000313" key="2">
    <source>
        <dbReference type="EMBL" id="NYA72343.1"/>
    </source>
</evidence>
<dbReference type="Gene3D" id="2.70.70.10">
    <property type="entry name" value="Glucose Permease (Domain IIA)"/>
    <property type="match status" value="1"/>
</dbReference>
<evidence type="ECO:0000259" key="1">
    <source>
        <dbReference type="Pfam" id="PF01551"/>
    </source>
</evidence>
<reference evidence="2 3" key="1">
    <citation type="submission" date="2020-07" db="EMBL/GenBank/DDBJ databases">
        <authorList>
            <person name="Sun Q."/>
        </authorList>
    </citation>
    <scope>NUCLEOTIDE SEQUENCE [LARGE SCALE GENOMIC DNA]</scope>
    <source>
        <strain evidence="2 3">MAH-1</strain>
    </source>
</reference>
<dbReference type="InterPro" id="IPR016047">
    <property type="entry name" value="M23ase_b-sheet_dom"/>
</dbReference>
<dbReference type="RefSeq" id="WP_176007146.1">
    <property type="nucleotide sequence ID" value="NZ_JABWMI010000018.1"/>
</dbReference>
<name>A0A7Y8Y5L1_9FLAO</name>
<dbReference type="CDD" id="cd12797">
    <property type="entry name" value="M23_peptidase"/>
    <property type="match status" value="1"/>
</dbReference>